<evidence type="ECO:0000313" key="1">
    <source>
        <dbReference type="EMBL" id="EDN97457.1"/>
    </source>
</evidence>
<dbReference type="Proteomes" id="UP000001312">
    <property type="component" value="Unassembled WGS sequence"/>
</dbReference>
<protein>
    <submittedName>
        <fullName evidence="1">Uncharacterized protein</fullName>
    </submittedName>
</protein>
<name>A7F3Y6_SCLS1</name>
<reference evidence="2" key="1">
    <citation type="journal article" date="2011" name="PLoS Genet.">
        <title>Genomic analysis of the necrotrophic fungal pathogens Sclerotinia sclerotiorum and Botrytis cinerea.</title>
        <authorList>
            <person name="Amselem J."/>
            <person name="Cuomo C.A."/>
            <person name="van Kan J.A."/>
            <person name="Viaud M."/>
            <person name="Benito E.P."/>
            <person name="Couloux A."/>
            <person name="Coutinho P.M."/>
            <person name="de Vries R.P."/>
            <person name="Dyer P.S."/>
            <person name="Fillinger S."/>
            <person name="Fournier E."/>
            <person name="Gout L."/>
            <person name="Hahn M."/>
            <person name="Kohn L."/>
            <person name="Lapalu N."/>
            <person name="Plummer K.M."/>
            <person name="Pradier J.M."/>
            <person name="Quevillon E."/>
            <person name="Sharon A."/>
            <person name="Simon A."/>
            <person name="ten Have A."/>
            <person name="Tudzynski B."/>
            <person name="Tudzynski P."/>
            <person name="Wincker P."/>
            <person name="Andrew M."/>
            <person name="Anthouard V."/>
            <person name="Beever R.E."/>
            <person name="Beffa R."/>
            <person name="Benoit I."/>
            <person name="Bouzid O."/>
            <person name="Brault B."/>
            <person name="Chen Z."/>
            <person name="Choquer M."/>
            <person name="Collemare J."/>
            <person name="Cotton P."/>
            <person name="Danchin E.G."/>
            <person name="Da Silva C."/>
            <person name="Gautier A."/>
            <person name="Giraud C."/>
            <person name="Giraud T."/>
            <person name="Gonzalez C."/>
            <person name="Grossetete S."/>
            <person name="Guldener U."/>
            <person name="Henrissat B."/>
            <person name="Howlett B.J."/>
            <person name="Kodira C."/>
            <person name="Kretschmer M."/>
            <person name="Lappartient A."/>
            <person name="Leroch M."/>
            <person name="Levis C."/>
            <person name="Mauceli E."/>
            <person name="Neuveglise C."/>
            <person name="Oeser B."/>
            <person name="Pearson M."/>
            <person name="Poulain J."/>
            <person name="Poussereau N."/>
            <person name="Quesneville H."/>
            <person name="Rascle C."/>
            <person name="Schumacher J."/>
            <person name="Segurens B."/>
            <person name="Sexton A."/>
            <person name="Silva E."/>
            <person name="Sirven C."/>
            <person name="Soanes D.M."/>
            <person name="Talbot N.J."/>
            <person name="Templeton M."/>
            <person name="Yandava C."/>
            <person name="Yarden O."/>
            <person name="Zeng Q."/>
            <person name="Rollins J.A."/>
            <person name="Lebrun M.H."/>
            <person name="Dickman M."/>
        </authorList>
    </citation>
    <scope>NUCLEOTIDE SEQUENCE [LARGE SCALE GENOMIC DNA]</scope>
    <source>
        <strain evidence="2">ATCC 18683 / 1980 / Ss-1</strain>
    </source>
</reference>
<evidence type="ECO:0000313" key="2">
    <source>
        <dbReference type="Proteomes" id="UP000001312"/>
    </source>
</evidence>
<accession>A7F3Y6</accession>
<keyword evidence="2" id="KW-1185">Reference proteome</keyword>
<dbReference type="InParanoid" id="A7F3Y6"/>
<dbReference type="KEGG" id="ssl:SS1G_11982"/>
<sequence length="176" mass="20133">MARQKEVIFIPPMILLYRFGQFGQFGQFRQSPQCQISLHFICYSSYLNTRVSQILGCTQFGINQTGTIRDPTLRSRPLIKLLLFSGWNYRKMEQNFNGSKIRNLGTCKKFLQQSSMKTKSTSSVKENPPPANVCLIFRICVFGVGRYEVPCRGCLKSTETHISAINWDLPDCRCAT</sequence>
<dbReference type="EMBL" id="CH476640">
    <property type="protein sequence ID" value="EDN97457.1"/>
    <property type="molecule type" value="Genomic_DNA"/>
</dbReference>
<dbReference type="GeneID" id="5482904"/>
<gene>
    <name evidence="1" type="ORF">SS1G_11982</name>
</gene>
<dbReference type="AlphaFoldDB" id="A7F3Y6"/>
<dbReference type="RefSeq" id="XP_001586953.1">
    <property type="nucleotide sequence ID" value="XM_001586903.1"/>
</dbReference>
<organism evidence="1 2">
    <name type="scientific">Sclerotinia sclerotiorum (strain ATCC 18683 / 1980 / Ss-1)</name>
    <name type="common">White mold</name>
    <name type="synonym">Whetzelinia sclerotiorum</name>
    <dbReference type="NCBI Taxonomy" id="665079"/>
    <lineage>
        <taxon>Eukaryota</taxon>
        <taxon>Fungi</taxon>
        <taxon>Dikarya</taxon>
        <taxon>Ascomycota</taxon>
        <taxon>Pezizomycotina</taxon>
        <taxon>Leotiomycetes</taxon>
        <taxon>Helotiales</taxon>
        <taxon>Sclerotiniaceae</taxon>
        <taxon>Sclerotinia</taxon>
    </lineage>
</organism>
<proteinExistence type="predicted"/>